<feature type="region of interest" description="Disordered" evidence="3">
    <location>
        <begin position="67"/>
        <end position="179"/>
    </location>
</feature>
<name>A0A371GU75_MUCPR</name>
<protein>
    <submittedName>
        <fullName evidence="6">Inactive protein RESTRICTED TEV MOVEMENT 2</fullName>
    </submittedName>
</protein>
<evidence type="ECO:0000313" key="7">
    <source>
        <dbReference type="Proteomes" id="UP000257109"/>
    </source>
</evidence>
<keyword evidence="7" id="KW-1185">Reference proteome</keyword>
<keyword evidence="4" id="KW-0472">Membrane</keyword>
<dbReference type="Pfam" id="PF00011">
    <property type="entry name" value="HSP20"/>
    <property type="match status" value="1"/>
</dbReference>
<feature type="transmembrane region" description="Helical" evidence="4">
    <location>
        <begin position="298"/>
        <end position="318"/>
    </location>
</feature>
<gene>
    <name evidence="6" type="primary">RTM2</name>
    <name evidence="6" type="ORF">CR513_23551</name>
</gene>
<reference evidence="6" key="1">
    <citation type="submission" date="2018-05" db="EMBL/GenBank/DDBJ databases">
        <title>Draft genome of Mucuna pruriens seed.</title>
        <authorList>
            <person name="Nnadi N.E."/>
            <person name="Vos R."/>
            <person name="Hasami M.H."/>
            <person name="Devisetty U.K."/>
            <person name="Aguiy J.C."/>
        </authorList>
    </citation>
    <scope>NUCLEOTIDE SEQUENCE [LARGE SCALE GENOMIC DNA]</scope>
    <source>
        <strain evidence="6">JCA_2017</strain>
    </source>
</reference>
<organism evidence="6 7">
    <name type="scientific">Mucuna pruriens</name>
    <name type="common">Velvet bean</name>
    <name type="synonym">Dolichos pruriens</name>
    <dbReference type="NCBI Taxonomy" id="157652"/>
    <lineage>
        <taxon>Eukaryota</taxon>
        <taxon>Viridiplantae</taxon>
        <taxon>Streptophyta</taxon>
        <taxon>Embryophyta</taxon>
        <taxon>Tracheophyta</taxon>
        <taxon>Spermatophyta</taxon>
        <taxon>Magnoliopsida</taxon>
        <taxon>eudicotyledons</taxon>
        <taxon>Gunneridae</taxon>
        <taxon>Pentapetalae</taxon>
        <taxon>rosids</taxon>
        <taxon>fabids</taxon>
        <taxon>Fabales</taxon>
        <taxon>Fabaceae</taxon>
        <taxon>Papilionoideae</taxon>
        <taxon>50 kb inversion clade</taxon>
        <taxon>NPAAA clade</taxon>
        <taxon>indigoferoid/millettioid clade</taxon>
        <taxon>Phaseoleae</taxon>
        <taxon>Mucuna</taxon>
    </lineage>
</organism>
<keyword evidence="4" id="KW-1133">Transmembrane helix</keyword>
<evidence type="ECO:0000313" key="6">
    <source>
        <dbReference type="EMBL" id="RDX94100.1"/>
    </source>
</evidence>
<evidence type="ECO:0000259" key="5">
    <source>
        <dbReference type="PROSITE" id="PS01031"/>
    </source>
</evidence>
<feature type="compositionally biased region" description="Basic and acidic residues" evidence="3">
    <location>
        <begin position="121"/>
        <end position="132"/>
    </location>
</feature>
<evidence type="ECO:0000256" key="1">
    <source>
        <dbReference type="PROSITE-ProRule" id="PRU00285"/>
    </source>
</evidence>
<evidence type="ECO:0000256" key="2">
    <source>
        <dbReference type="RuleBase" id="RU003616"/>
    </source>
</evidence>
<feature type="compositionally biased region" description="Polar residues" evidence="3">
    <location>
        <begin position="74"/>
        <end position="85"/>
    </location>
</feature>
<feature type="domain" description="SHSP" evidence="5">
    <location>
        <begin position="1"/>
        <end position="86"/>
    </location>
</feature>
<comment type="similarity">
    <text evidence="1 2">Belongs to the small heat shock protein (HSP20) family.</text>
</comment>
<accession>A0A371GU75</accession>
<proteinExistence type="inferred from homology"/>
<feature type="compositionally biased region" description="Low complexity" evidence="3">
    <location>
        <begin position="144"/>
        <end position="153"/>
    </location>
</feature>
<comment type="caution">
    <text evidence="6">The sequence shown here is derived from an EMBL/GenBank/DDBJ whole genome shotgun (WGS) entry which is preliminary data.</text>
</comment>
<feature type="compositionally biased region" description="Basic and acidic residues" evidence="3">
    <location>
        <begin position="157"/>
        <end position="170"/>
    </location>
</feature>
<dbReference type="Gene3D" id="2.60.40.790">
    <property type="match status" value="1"/>
</dbReference>
<dbReference type="InterPro" id="IPR002068">
    <property type="entry name" value="A-crystallin/Hsp20_dom"/>
</dbReference>
<dbReference type="OrthoDB" id="1431247at2759"/>
<feature type="region of interest" description="Disordered" evidence="3">
    <location>
        <begin position="208"/>
        <end position="270"/>
    </location>
</feature>
<dbReference type="AlphaFoldDB" id="A0A371GU75"/>
<sequence length="326" mass="36659">MEDSSRSFPKERIKINYVRSSRAAKVVGERPLGGNRVSKFEQAYPVPENCEEEKLQGKYERGTLIITMPKKKSISQVSPQTQVEATNKKGPSPTSPSKKLVPEPKPKEVAMPPKSPTPRMEQGEKSNRDKRGPQNIQEETMLKSSTTTTIASTPPKEIGKSQKGQEEIEPKVTSTMGARKQIEDKHEEEMKHNETYIKNFKMKFNESVREKEVKEDGKAHEARKQPDQKYINHHEILKEKEIKPRPKEERSSSPKAQEKGKEDETYTIGKGIKEVVASASEVVTRIGEGKLNDEEKPLVANMGAAILVIAALGAYITYKFTSSTRL</sequence>
<dbReference type="InterPro" id="IPR008978">
    <property type="entry name" value="HSP20-like_chaperone"/>
</dbReference>
<feature type="compositionally biased region" description="Basic and acidic residues" evidence="3">
    <location>
        <begin position="208"/>
        <end position="264"/>
    </location>
</feature>
<dbReference type="PROSITE" id="PS01031">
    <property type="entry name" value="SHSP"/>
    <property type="match status" value="1"/>
</dbReference>
<keyword evidence="4" id="KW-0812">Transmembrane</keyword>
<dbReference type="SUPFAM" id="SSF49764">
    <property type="entry name" value="HSP20-like chaperones"/>
    <property type="match status" value="1"/>
</dbReference>
<dbReference type="CDD" id="cd06464">
    <property type="entry name" value="ACD_sHsps-like"/>
    <property type="match status" value="1"/>
</dbReference>
<dbReference type="EMBL" id="QJKJ01004455">
    <property type="protein sequence ID" value="RDX94100.1"/>
    <property type="molecule type" value="Genomic_DNA"/>
</dbReference>
<dbReference type="Proteomes" id="UP000257109">
    <property type="component" value="Unassembled WGS sequence"/>
</dbReference>
<feature type="compositionally biased region" description="Low complexity" evidence="3">
    <location>
        <begin position="88"/>
        <end position="99"/>
    </location>
</feature>
<feature type="non-terminal residue" evidence="6">
    <location>
        <position position="1"/>
    </location>
</feature>
<evidence type="ECO:0000256" key="4">
    <source>
        <dbReference type="SAM" id="Phobius"/>
    </source>
</evidence>
<evidence type="ECO:0000256" key="3">
    <source>
        <dbReference type="SAM" id="MobiDB-lite"/>
    </source>
</evidence>